<evidence type="ECO:0000256" key="2">
    <source>
        <dbReference type="ARBA" id="ARBA00022490"/>
    </source>
</evidence>
<keyword evidence="2" id="KW-0963">Cytoplasm</keyword>
<organism evidence="9">
    <name type="scientific">hydrothermal vent metagenome</name>
    <dbReference type="NCBI Taxonomy" id="652676"/>
    <lineage>
        <taxon>unclassified sequences</taxon>
        <taxon>metagenomes</taxon>
        <taxon>ecological metagenomes</taxon>
    </lineage>
</organism>
<dbReference type="InterPro" id="IPR036188">
    <property type="entry name" value="FAD/NAD-bd_sf"/>
</dbReference>
<dbReference type="Gene3D" id="3.50.50.60">
    <property type="entry name" value="FAD/NAD(P)-binding domain"/>
    <property type="match status" value="2"/>
</dbReference>
<dbReference type="GO" id="GO:0005829">
    <property type="term" value="C:cytosol"/>
    <property type="evidence" value="ECO:0007669"/>
    <property type="project" value="TreeGrafter"/>
</dbReference>
<dbReference type="NCBIfam" id="NF003739">
    <property type="entry name" value="PRK05335.1"/>
    <property type="match status" value="1"/>
</dbReference>
<dbReference type="GO" id="GO:0030488">
    <property type="term" value="P:tRNA methylation"/>
    <property type="evidence" value="ECO:0007669"/>
    <property type="project" value="TreeGrafter"/>
</dbReference>
<keyword evidence="5 9" id="KW-0808">Transferase</keyword>
<dbReference type="NCBIfam" id="TIGR00137">
    <property type="entry name" value="gid_trmFO"/>
    <property type="match status" value="1"/>
</dbReference>
<evidence type="ECO:0000259" key="8">
    <source>
        <dbReference type="Pfam" id="PF01134"/>
    </source>
</evidence>
<dbReference type="GO" id="GO:0050660">
    <property type="term" value="F:flavin adenine dinucleotide binding"/>
    <property type="evidence" value="ECO:0007669"/>
    <property type="project" value="InterPro"/>
</dbReference>
<reference evidence="9" key="1">
    <citation type="submission" date="2018-06" db="EMBL/GenBank/DDBJ databases">
        <authorList>
            <person name="Zhirakovskaya E."/>
        </authorList>
    </citation>
    <scope>NUCLEOTIDE SEQUENCE</scope>
</reference>
<dbReference type="PANTHER" id="PTHR11806:SF2">
    <property type="entry name" value="METHYLENETETRAHYDROFOLATE--TRNA-(URACIL-5-)-METHYLTRANSFERASE TRMFO"/>
    <property type="match status" value="1"/>
</dbReference>
<keyword evidence="6" id="KW-0274">FAD</keyword>
<comment type="cofactor">
    <cofactor evidence="1">
        <name>FAD</name>
        <dbReference type="ChEBI" id="CHEBI:57692"/>
    </cofactor>
</comment>
<evidence type="ECO:0000256" key="7">
    <source>
        <dbReference type="ARBA" id="ARBA00022857"/>
    </source>
</evidence>
<gene>
    <name evidence="9" type="ORF">MNBD_NITROSPINAE04-987</name>
</gene>
<dbReference type="GO" id="GO:0047151">
    <property type="term" value="F:tRNA (uracil(54)-C5)-methyltransferase activity, 5,10-methylenetetrahydrofolate-dependent"/>
    <property type="evidence" value="ECO:0007669"/>
    <property type="project" value="UniProtKB-EC"/>
</dbReference>
<protein>
    <submittedName>
        <fullName evidence="9">Methylenetetrahydrofolate--tRNA-(Uracil-5-)-methyltransferase TrmFO</fullName>
        <ecNumber evidence="9">2.1.1.74</ecNumber>
    </submittedName>
</protein>
<evidence type="ECO:0000256" key="5">
    <source>
        <dbReference type="ARBA" id="ARBA00022679"/>
    </source>
</evidence>
<evidence type="ECO:0000256" key="4">
    <source>
        <dbReference type="ARBA" id="ARBA00022630"/>
    </source>
</evidence>
<evidence type="ECO:0000256" key="6">
    <source>
        <dbReference type="ARBA" id="ARBA00022827"/>
    </source>
</evidence>
<dbReference type="InterPro" id="IPR040131">
    <property type="entry name" value="MnmG_N"/>
</dbReference>
<evidence type="ECO:0000313" key="9">
    <source>
        <dbReference type="EMBL" id="VAX25389.1"/>
    </source>
</evidence>
<dbReference type="InterPro" id="IPR002218">
    <property type="entry name" value="MnmG-rel"/>
</dbReference>
<dbReference type="EMBL" id="UOGA01000298">
    <property type="protein sequence ID" value="VAX25389.1"/>
    <property type="molecule type" value="Genomic_DNA"/>
</dbReference>
<dbReference type="InterPro" id="IPR004417">
    <property type="entry name" value="TrmFO"/>
</dbReference>
<dbReference type="AlphaFoldDB" id="A0A3B1C5E3"/>
<keyword evidence="4" id="KW-0285">Flavoprotein</keyword>
<dbReference type="Pfam" id="PF01134">
    <property type="entry name" value="GIDA"/>
    <property type="match status" value="1"/>
</dbReference>
<evidence type="ECO:0000256" key="1">
    <source>
        <dbReference type="ARBA" id="ARBA00001974"/>
    </source>
</evidence>
<proteinExistence type="inferred from homology"/>
<keyword evidence="7" id="KW-0521">NADP</keyword>
<dbReference type="GO" id="GO:0002098">
    <property type="term" value="P:tRNA wobble uridine modification"/>
    <property type="evidence" value="ECO:0007669"/>
    <property type="project" value="TreeGrafter"/>
</dbReference>
<sequence length="417" mass="45632">MRPSLNTPAHTTGLLAELVCSNSFKSLSVSSPTGRLKADLSLMDSLIMREALNCRVPAGKALAVDRIKLGEAVTAAIEGEVNINLVRKEAPDIPEGYDNVIVATGPLTSAGMAESIAKLIGEDHLYFYDAIAPIVEADSIDMSIAFVQDRYGPEGEGDYLNLPMNRDEYESFVKALIIADAVEPAEFERKYYFDGCLPVEEIANRGADSLAFGPLKPVGLINPATGQRPHAVVQLRKETKDGDSYNLVGFQTKLKYQEQAKVFSKTIPGLAKAKFLRFGSLHRNTYVNAPSCLDIDLSLVNSPDVRLAGQITGVEGYVESVTTGLLAGLFTVGALLNSPVDAPPPDTTPGALLNYITDKQREKDFQPSNINFSLFPPLERKIKNRKKRRSEILERAGISCRKWVEDMENRLSNRSLI</sequence>
<keyword evidence="3 9" id="KW-0489">Methyltransferase</keyword>
<feature type="domain" description="MnmG N-terminal" evidence="8">
    <location>
        <begin position="9"/>
        <end position="336"/>
    </location>
</feature>
<dbReference type="EC" id="2.1.1.74" evidence="9"/>
<dbReference type="HAMAP" id="MF_01037">
    <property type="entry name" value="TrmFO"/>
    <property type="match status" value="1"/>
</dbReference>
<accession>A0A3B1C5E3</accession>
<dbReference type="PANTHER" id="PTHR11806">
    <property type="entry name" value="GLUCOSE INHIBITED DIVISION PROTEIN A"/>
    <property type="match status" value="1"/>
</dbReference>
<evidence type="ECO:0000256" key="3">
    <source>
        <dbReference type="ARBA" id="ARBA00022603"/>
    </source>
</evidence>
<name>A0A3B1C5E3_9ZZZZ</name>